<feature type="domain" description="Cytochrome c" evidence="6">
    <location>
        <begin position="22"/>
        <end position="132"/>
    </location>
</feature>
<dbReference type="GO" id="GO:0046872">
    <property type="term" value="F:metal ion binding"/>
    <property type="evidence" value="ECO:0007669"/>
    <property type="project" value="UniProtKB-KW"/>
</dbReference>
<dbReference type="GO" id="GO:0009055">
    <property type="term" value="F:electron transfer activity"/>
    <property type="evidence" value="ECO:0007669"/>
    <property type="project" value="InterPro"/>
</dbReference>
<dbReference type="EMBL" id="OAOQ01000001">
    <property type="protein sequence ID" value="SNX67614.1"/>
    <property type="molecule type" value="Genomic_DNA"/>
</dbReference>
<sequence>MIRTILGGLALALFAAPWATAQTMDAGKTEYMVACASCHGESGKGQGPMAEVLSIETPSLTGLSKAHDGKFPFQEVFMIVDGRTGVRGHGGPMPIWGERYKATAEPITGPYGSELIVRGRILSLVLYLESIQE</sequence>
<evidence type="ECO:0000256" key="4">
    <source>
        <dbReference type="PROSITE-ProRule" id="PRU00433"/>
    </source>
</evidence>
<evidence type="ECO:0000256" key="1">
    <source>
        <dbReference type="ARBA" id="ARBA00022617"/>
    </source>
</evidence>
<proteinExistence type="predicted"/>
<organism evidence="7 8">
    <name type="scientific">Cereibacter ovatus</name>
    <dbReference type="NCBI Taxonomy" id="439529"/>
    <lineage>
        <taxon>Bacteria</taxon>
        <taxon>Pseudomonadati</taxon>
        <taxon>Pseudomonadota</taxon>
        <taxon>Alphaproteobacteria</taxon>
        <taxon>Rhodobacterales</taxon>
        <taxon>Paracoccaceae</taxon>
        <taxon>Cereibacter</taxon>
    </lineage>
</organism>
<name>A0A285CJ38_9RHOB</name>
<accession>A0A285CJ38</accession>
<dbReference type="SUPFAM" id="SSF46626">
    <property type="entry name" value="Cytochrome c"/>
    <property type="match status" value="1"/>
</dbReference>
<evidence type="ECO:0000256" key="2">
    <source>
        <dbReference type="ARBA" id="ARBA00022723"/>
    </source>
</evidence>
<gene>
    <name evidence="7" type="ORF">SAMN05878503_101251</name>
</gene>
<dbReference type="Proteomes" id="UP000219467">
    <property type="component" value="Unassembled WGS sequence"/>
</dbReference>
<feature type="signal peptide" evidence="5">
    <location>
        <begin position="1"/>
        <end position="21"/>
    </location>
</feature>
<protein>
    <recommendedName>
        <fullName evidence="6">Cytochrome c domain-containing protein</fullName>
    </recommendedName>
</protein>
<dbReference type="Pfam" id="PF00034">
    <property type="entry name" value="Cytochrom_C"/>
    <property type="match status" value="1"/>
</dbReference>
<feature type="chain" id="PRO_5013329662" description="Cytochrome c domain-containing protein" evidence="5">
    <location>
        <begin position="22"/>
        <end position="133"/>
    </location>
</feature>
<keyword evidence="3 4" id="KW-0408">Iron</keyword>
<evidence type="ECO:0000313" key="7">
    <source>
        <dbReference type="EMBL" id="SNX67614.1"/>
    </source>
</evidence>
<keyword evidence="8" id="KW-1185">Reference proteome</keyword>
<dbReference type="OrthoDB" id="335174at2"/>
<dbReference type="GO" id="GO:0020037">
    <property type="term" value="F:heme binding"/>
    <property type="evidence" value="ECO:0007669"/>
    <property type="project" value="InterPro"/>
</dbReference>
<dbReference type="AlphaFoldDB" id="A0A285CJ38"/>
<evidence type="ECO:0000256" key="5">
    <source>
        <dbReference type="SAM" id="SignalP"/>
    </source>
</evidence>
<dbReference type="RefSeq" id="WP_097028856.1">
    <property type="nucleotide sequence ID" value="NZ_OAOQ01000001.1"/>
</dbReference>
<dbReference type="InterPro" id="IPR009056">
    <property type="entry name" value="Cyt_c-like_dom"/>
</dbReference>
<dbReference type="PROSITE" id="PS51007">
    <property type="entry name" value="CYTC"/>
    <property type="match status" value="1"/>
</dbReference>
<reference evidence="8" key="1">
    <citation type="submission" date="2017-08" db="EMBL/GenBank/DDBJ databases">
        <authorList>
            <person name="Varghese N."/>
            <person name="Submissions S."/>
        </authorList>
    </citation>
    <scope>NUCLEOTIDE SEQUENCE [LARGE SCALE GENOMIC DNA]</scope>
    <source>
        <strain evidence="8">JA234</strain>
    </source>
</reference>
<keyword evidence="2 4" id="KW-0479">Metal-binding</keyword>
<keyword evidence="5" id="KW-0732">Signal</keyword>
<evidence type="ECO:0000313" key="8">
    <source>
        <dbReference type="Proteomes" id="UP000219467"/>
    </source>
</evidence>
<evidence type="ECO:0000256" key="3">
    <source>
        <dbReference type="ARBA" id="ARBA00023004"/>
    </source>
</evidence>
<dbReference type="InterPro" id="IPR036909">
    <property type="entry name" value="Cyt_c-like_dom_sf"/>
</dbReference>
<evidence type="ECO:0000259" key="6">
    <source>
        <dbReference type="PROSITE" id="PS51007"/>
    </source>
</evidence>
<dbReference type="Gene3D" id="1.10.760.10">
    <property type="entry name" value="Cytochrome c-like domain"/>
    <property type="match status" value="1"/>
</dbReference>
<keyword evidence="1 4" id="KW-0349">Heme</keyword>